<evidence type="ECO:0000256" key="4">
    <source>
        <dbReference type="PROSITE-ProRule" id="PRU00335"/>
    </source>
</evidence>
<evidence type="ECO:0000313" key="8">
    <source>
        <dbReference type="Proteomes" id="UP001528673"/>
    </source>
</evidence>
<evidence type="ECO:0000256" key="3">
    <source>
        <dbReference type="ARBA" id="ARBA00023163"/>
    </source>
</evidence>
<dbReference type="SUPFAM" id="SSF46689">
    <property type="entry name" value="Homeodomain-like"/>
    <property type="match status" value="1"/>
</dbReference>
<evidence type="ECO:0000256" key="5">
    <source>
        <dbReference type="SAM" id="MobiDB-lite"/>
    </source>
</evidence>
<organism evidence="7 8">
    <name type="scientific">Curvibacter cyanobacteriorum</name>
    <dbReference type="NCBI Taxonomy" id="3026422"/>
    <lineage>
        <taxon>Bacteria</taxon>
        <taxon>Pseudomonadati</taxon>
        <taxon>Pseudomonadota</taxon>
        <taxon>Betaproteobacteria</taxon>
        <taxon>Burkholderiales</taxon>
        <taxon>Comamonadaceae</taxon>
        <taxon>Curvibacter</taxon>
    </lineage>
</organism>
<name>A0ABT5N0M7_9BURK</name>
<evidence type="ECO:0000256" key="1">
    <source>
        <dbReference type="ARBA" id="ARBA00023015"/>
    </source>
</evidence>
<protein>
    <submittedName>
        <fullName evidence="7">TetR/AcrR family transcriptional regulator</fullName>
    </submittedName>
</protein>
<evidence type="ECO:0000256" key="2">
    <source>
        <dbReference type="ARBA" id="ARBA00023125"/>
    </source>
</evidence>
<proteinExistence type="predicted"/>
<dbReference type="InterPro" id="IPR011075">
    <property type="entry name" value="TetR_C"/>
</dbReference>
<dbReference type="PANTHER" id="PTHR47506">
    <property type="entry name" value="TRANSCRIPTIONAL REGULATORY PROTEIN"/>
    <property type="match status" value="1"/>
</dbReference>
<dbReference type="InterPro" id="IPR036271">
    <property type="entry name" value="Tet_transcr_reg_TetR-rel_C_sf"/>
</dbReference>
<dbReference type="SUPFAM" id="SSF48498">
    <property type="entry name" value="Tetracyclin repressor-like, C-terminal domain"/>
    <property type="match status" value="1"/>
</dbReference>
<dbReference type="PROSITE" id="PS50977">
    <property type="entry name" value="HTH_TETR_2"/>
    <property type="match status" value="1"/>
</dbReference>
<dbReference type="InterPro" id="IPR001647">
    <property type="entry name" value="HTH_TetR"/>
</dbReference>
<feature type="region of interest" description="Disordered" evidence="5">
    <location>
        <begin position="1"/>
        <end position="22"/>
    </location>
</feature>
<dbReference type="Pfam" id="PF00440">
    <property type="entry name" value="TetR_N"/>
    <property type="match status" value="1"/>
</dbReference>
<keyword evidence="2 4" id="KW-0238">DNA-binding</keyword>
<feature type="compositionally biased region" description="Pro residues" evidence="5">
    <location>
        <begin position="1"/>
        <end position="13"/>
    </location>
</feature>
<feature type="DNA-binding region" description="H-T-H motif" evidence="4">
    <location>
        <begin position="49"/>
        <end position="68"/>
    </location>
</feature>
<dbReference type="PRINTS" id="PR00455">
    <property type="entry name" value="HTHTETR"/>
</dbReference>
<dbReference type="Proteomes" id="UP001528673">
    <property type="component" value="Unassembled WGS sequence"/>
</dbReference>
<keyword evidence="8" id="KW-1185">Reference proteome</keyword>
<dbReference type="Pfam" id="PF16925">
    <property type="entry name" value="TetR_C_13"/>
    <property type="match status" value="1"/>
</dbReference>
<dbReference type="RefSeq" id="WP_273952455.1">
    <property type="nucleotide sequence ID" value="NZ_JAQSIP010000007.1"/>
</dbReference>
<evidence type="ECO:0000313" key="7">
    <source>
        <dbReference type="EMBL" id="MDD0839869.1"/>
    </source>
</evidence>
<gene>
    <name evidence="7" type="ORF">PSQ40_14895</name>
</gene>
<keyword evidence="3" id="KW-0804">Transcription</keyword>
<sequence>MPTPTTHPTPIPRPRGRPPKVRDDCLGVREALLRHGLEVLTEKGFVAAGLDELLQRAGVPKGSFYHYFSSKEAYGLALIAHYADYFARKLARHFAPSERSPLQRLQAFVDDAQAGMAQYGYGRGCLIGNLGQEMGALPDAFRARLVGTLEDWQARLADNLREAQRVGELAPEADVEALAAYFWIGWEGAVLRTKLERRALPLQIFATQFLAGLPRPAAP</sequence>
<feature type="domain" description="HTH tetR-type" evidence="6">
    <location>
        <begin position="26"/>
        <end position="86"/>
    </location>
</feature>
<dbReference type="EMBL" id="JAQSIP010000007">
    <property type="protein sequence ID" value="MDD0839869.1"/>
    <property type="molecule type" value="Genomic_DNA"/>
</dbReference>
<reference evidence="7 8" key="1">
    <citation type="submission" date="2023-02" db="EMBL/GenBank/DDBJ databases">
        <title>Bacterial whole genomic sequence of Curvibacter sp. HBC61.</title>
        <authorList>
            <person name="Le V."/>
            <person name="Ko S.-R."/>
            <person name="Ahn C.-Y."/>
            <person name="Oh H.-M."/>
        </authorList>
    </citation>
    <scope>NUCLEOTIDE SEQUENCE [LARGE SCALE GENOMIC DNA]</scope>
    <source>
        <strain evidence="7 8">HBC61</strain>
    </source>
</reference>
<dbReference type="InterPro" id="IPR009057">
    <property type="entry name" value="Homeodomain-like_sf"/>
</dbReference>
<keyword evidence="1" id="KW-0805">Transcription regulation</keyword>
<comment type="caution">
    <text evidence="7">The sequence shown here is derived from an EMBL/GenBank/DDBJ whole genome shotgun (WGS) entry which is preliminary data.</text>
</comment>
<dbReference type="PANTHER" id="PTHR47506:SF6">
    <property type="entry name" value="HTH-TYPE TRANSCRIPTIONAL REPRESSOR NEMR"/>
    <property type="match status" value="1"/>
</dbReference>
<dbReference type="Gene3D" id="1.10.357.10">
    <property type="entry name" value="Tetracycline Repressor, domain 2"/>
    <property type="match status" value="1"/>
</dbReference>
<evidence type="ECO:0000259" key="6">
    <source>
        <dbReference type="PROSITE" id="PS50977"/>
    </source>
</evidence>
<accession>A0ABT5N0M7</accession>